<name>A0A133Y991_9FIRM</name>
<evidence type="ECO:0000313" key="3">
    <source>
        <dbReference type="Proteomes" id="UP000070080"/>
    </source>
</evidence>
<dbReference type="Proteomes" id="UP000070080">
    <property type="component" value="Unassembled WGS sequence"/>
</dbReference>
<evidence type="ECO:0000313" key="2">
    <source>
        <dbReference type="EMBL" id="KXB39734.1"/>
    </source>
</evidence>
<comment type="caution">
    <text evidence="2">The sequence shown here is derived from an EMBL/GenBank/DDBJ whole genome shotgun (WGS) entry which is preliminary data.</text>
</comment>
<dbReference type="GO" id="GO:0005829">
    <property type="term" value="C:cytosol"/>
    <property type="evidence" value="ECO:0007669"/>
    <property type="project" value="TreeGrafter"/>
</dbReference>
<comment type="similarity">
    <text evidence="1">Belongs to the UPF0246 family.</text>
</comment>
<evidence type="ECO:0000256" key="1">
    <source>
        <dbReference type="HAMAP-Rule" id="MF_00652"/>
    </source>
</evidence>
<reference evidence="3" key="1">
    <citation type="submission" date="2016-01" db="EMBL/GenBank/DDBJ databases">
        <authorList>
            <person name="Mitreva M."/>
            <person name="Pepin K.H."/>
            <person name="Mihindukulasuriya K.A."/>
            <person name="Fulton R."/>
            <person name="Fronick C."/>
            <person name="O'Laughlin M."/>
            <person name="Miner T."/>
            <person name="Herter B."/>
            <person name="Rosa B.A."/>
            <person name="Cordes M."/>
            <person name="Tomlinson C."/>
            <person name="Wollam A."/>
            <person name="Palsikar V.B."/>
            <person name="Mardis E.R."/>
            <person name="Wilson R.K."/>
        </authorList>
    </citation>
    <scope>NUCLEOTIDE SEQUENCE [LARGE SCALE GENOMIC DNA]</scope>
    <source>
        <strain evidence="3">KA00274</strain>
    </source>
</reference>
<sequence length="241" mass="27688">MHIIFSPAKKLNCVEASTQNWELSPDSMRLVFALENLSDEELANVLDLKSEKALAKVKAYIESWHKGATYTALDMYQGVAYRALEAETLDVAARNYLAKYLYILSALYGPISPQAQIKPYRLDFNSKLVLDGMSLRAFWQAKWDELLQKDELVINLASSEFASVLTASMYDWLDFDFYEKSDSKLHKSSTQLKQARGLCLRACALQNVTERDGFKQLEFADYHYEEALSTPNKFVYVRKRM</sequence>
<dbReference type="OrthoDB" id="9777133at2"/>
<organism evidence="2 3">
    <name type="scientific">Amygdalobacter nucleatus</name>
    <dbReference type="NCBI Taxonomy" id="3029274"/>
    <lineage>
        <taxon>Bacteria</taxon>
        <taxon>Bacillati</taxon>
        <taxon>Bacillota</taxon>
        <taxon>Clostridia</taxon>
        <taxon>Eubacteriales</taxon>
        <taxon>Oscillospiraceae</taxon>
        <taxon>Amygdalobacter</taxon>
    </lineage>
</organism>
<dbReference type="Pfam" id="PF03883">
    <property type="entry name" value="H2O2_YaaD"/>
    <property type="match status" value="1"/>
</dbReference>
<dbReference type="AlphaFoldDB" id="A0A133Y991"/>
<dbReference type="EMBL" id="LSCV01000037">
    <property type="protein sequence ID" value="KXB39734.1"/>
    <property type="molecule type" value="Genomic_DNA"/>
</dbReference>
<dbReference type="RefSeq" id="WP_066714589.1">
    <property type="nucleotide sequence ID" value="NZ_JARFNM010000001.1"/>
</dbReference>
<gene>
    <name evidence="2" type="ORF">HMPREF1872_01102</name>
</gene>
<dbReference type="HAMAP" id="MF_00652">
    <property type="entry name" value="UPF0246"/>
    <property type="match status" value="1"/>
</dbReference>
<dbReference type="STRING" id="1497955.HMPREF1872_01102"/>
<dbReference type="InterPro" id="IPR005583">
    <property type="entry name" value="YaaA"/>
</dbReference>
<proteinExistence type="inferred from homology"/>
<accession>A0A133Y991</accession>
<dbReference type="GO" id="GO:0033194">
    <property type="term" value="P:response to hydroperoxide"/>
    <property type="evidence" value="ECO:0007669"/>
    <property type="project" value="TreeGrafter"/>
</dbReference>
<protein>
    <recommendedName>
        <fullName evidence="1">UPF0246 protein HMPREF1872_01102</fullName>
    </recommendedName>
</protein>
<dbReference type="PANTHER" id="PTHR30283:SF4">
    <property type="entry name" value="PEROXIDE STRESS RESISTANCE PROTEIN YAAA"/>
    <property type="match status" value="1"/>
</dbReference>
<keyword evidence="3" id="KW-1185">Reference proteome</keyword>
<dbReference type="PANTHER" id="PTHR30283">
    <property type="entry name" value="PEROXIDE STRESS RESPONSE PROTEIN YAAA"/>
    <property type="match status" value="1"/>
</dbReference>